<keyword evidence="2" id="KW-1185">Reference proteome</keyword>
<dbReference type="AlphaFoldDB" id="A0A7W3LRD7"/>
<evidence type="ECO:0000313" key="2">
    <source>
        <dbReference type="Proteomes" id="UP000572680"/>
    </source>
</evidence>
<gene>
    <name evidence="1" type="ORF">HNR61_004587</name>
</gene>
<reference evidence="1 2" key="1">
    <citation type="submission" date="2020-08" db="EMBL/GenBank/DDBJ databases">
        <title>Genomic Encyclopedia of Type Strains, Phase IV (KMG-IV): sequencing the most valuable type-strain genomes for metagenomic binning, comparative biology and taxonomic classification.</title>
        <authorList>
            <person name="Goeker M."/>
        </authorList>
    </citation>
    <scope>NUCLEOTIDE SEQUENCE [LARGE SCALE GENOMIC DNA]</scope>
    <source>
        <strain evidence="1 2">DSM 44197</strain>
    </source>
</reference>
<accession>A0A7W3LRD7</accession>
<dbReference type="EMBL" id="JACJIA010000005">
    <property type="protein sequence ID" value="MBA8952941.1"/>
    <property type="molecule type" value="Genomic_DNA"/>
</dbReference>
<name>A0A7W3LRD7_ACTNM</name>
<evidence type="ECO:0000313" key="1">
    <source>
        <dbReference type="EMBL" id="MBA8952941.1"/>
    </source>
</evidence>
<proteinExistence type="predicted"/>
<dbReference type="Proteomes" id="UP000572680">
    <property type="component" value="Unassembled WGS sequence"/>
</dbReference>
<organism evidence="1 2">
    <name type="scientific">Actinomadura namibiensis</name>
    <dbReference type="NCBI Taxonomy" id="182080"/>
    <lineage>
        <taxon>Bacteria</taxon>
        <taxon>Bacillati</taxon>
        <taxon>Actinomycetota</taxon>
        <taxon>Actinomycetes</taxon>
        <taxon>Streptosporangiales</taxon>
        <taxon>Thermomonosporaceae</taxon>
        <taxon>Actinomadura</taxon>
    </lineage>
</organism>
<dbReference type="RefSeq" id="WP_182845151.1">
    <property type="nucleotide sequence ID" value="NZ_BAAALP010000034.1"/>
</dbReference>
<protein>
    <submittedName>
        <fullName evidence="1">Uncharacterized protein</fullName>
    </submittedName>
</protein>
<comment type="caution">
    <text evidence="1">The sequence shown here is derived from an EMBL/GenBank/DDBJ whole genome shotgun (WGS) entry which is preliminary data.</text>
</comment>
<sequence length="106" mass="12116">MDLVYEQMENSGVSEGAVVREPFEAVLGHKEVSRPALVDLGLYPFPAEFEPVHAALGRLRSWSDERYERGRGLVLALHTFVEDRRDDERTRGLAELRERLGLPEPR</sequence>